<sequence>MRKVQWSIGLWVWGWLSLMPLQAQEASPLSLEGEAGFLGASADRQPFWLVANQWGRFDPRSSNAYLVLQGAWTRQPRRWLSYQLGGEVLARGSQSPSLHAVAAYAQLRVGFLEAYVGRQREVLGTVDTLLSSGSLVESGNATPIPKIVVRTKSYTPVPGTRGWVQFHGYWAHGWMRDFRQIENPYLHQKYLYVRVGSPRWRIYAGLLHDAFWGGTSRNPNVGRLPQGLEDYFRTFFALNAGEGAPYGERIYIQGDHFGVYDFGFSLHSERFDVLVYRHFLYEDRDGLKFKNPQDGLLGISLQDRQGKLVQRVVYEFLYTKRQSGPEPPGPGRGGPGGRDNYYNHYLYRTGWTHYGRTVGSPLMFAAEDRQQRLIEGVENNRVVGHHVALMGQLGQGWSYRLLATYTRNYGTYNGRDVLQQPGTTYRFEPPPEQLSGLLEVVWRSGGSPLAILAALGADVGQLYPDNLGLRLGVRYRPLP</sequence>
<accession>A0A7V2B251</accession>
<dbReference type="EMBL" id="DSGB01000006">
    <property type="protein sequence ID" value="HER96835.1"/>
    <property type="molecule type" value="Genomic_DNA"/>
</dbReference>
<organism evidence="1">
    <name type="scientific">Rhodothermus marinus</name>
    <name type="common">Rhodothermus obamensis</name>
    <dbReference type="NCBI Taxonomy" id="29549"/>
    <lineage>
        <taxon>Bacteria</taxon>
        <taxon>Pseudomonadati</taxon>
        <taxon>Rhodothermota</taxon>
        <taxon>Rhodothermia</taxon>
        <taxon>Rhodothermales</taxon>
        <taxon>Rhodothermaceae</taxon>
        <taxon>Rhodothermus</taxon>
    </lineage>
</organism>
<protein>
    <recommendedName>
        <fullName evidence="2">Capsule assembly Wzi family protein</fullName>
    </recommendedName>
</protein>
<evidence type="ECO:0008006" key="2">
    <source>
        <dbReference type="Google" id="ProtNLM"/>
    </source>
</evidence>
<name>A0A7V2B251_RHOMR</name>
<reference evidence="1" key="1">
    <citation type="journal article" date="2020" name="mSystems">
        <title>Genome- and Community-Level Interaction Insights into Carbon Utilization and Element Cycling Functions of Hydrothermarchaeota in Hydrothermal Sediment.</title>
        <authorList>
            <person name="Zhou Z."/>
            <person name="Liu Y."/>
            <person name="Xu W."/>
            <person name="Pan J."/>
            <person name="Luo Z.H."/>
            <person name="Li M."/>
        </authorList>
    </citation>
    <scope>NUCLEOTIDE SEQUENCE [LARGE SCALE GENOMIC DNA]</scope>
    <source>
        <strain evidence="1">SpSt-143</strain>
    </source>
</reference>
<evidence type="ECO:0000313" key="1">
    <source>
        <dbReference type="EMBL" id="HER96835.1"/>
    </source>
</evidence>
<dbReference type="AlphaFoldDB" id="A0A7V2B251"/>
<dbReference type="Pfam" id="PF14052">
    <property type="entry name" value="Caps_assemb_Wzi"/>
    <property type="match status" value="1"/>
</dbReference>
<dbReference type="Gene3D" id="2.40.160.130">
    <property type="entry name" value="Capsule assembly protein Wzi"/>
    <property type="match status" value="1"/>
</dbReference>
<proteinExistence type="predicted"/>
<comment type="caution">
    <text evidence="1">The sequence shown here is derived from an EMBL/GenBank/DDBJ whole genome shotgun (WGS) entry which is preliminary data.</text>
</comment>
<dbReference type="InterPro" id="IPR026950">
    <property type="entry name" value="Caps_assemb_Wzi"/>
</dbReference>
<gene>
    <name evidence="1" type="ORF">ENO59_10035</name>
</gene>
<dbReference type="InterPro" id="IPR038636">
    <property type="entry name" value="Wzi_sf"/>
</dbReference>